<dbReference type="Proteomes" id="UP001281761">
    <property type="component" value="Unassembled WGS sequence"/>
</dbReference>
<comment type="caution">
    <text evidence="1">The sequence shown here is derived from an EMBL/GenBank/DDBJ whole genome shotgun (WGS) entry which is preliminary data.</text>
</comment>
<organism evidence="1 2">
    <name type="scientific">Blattamonas nauphoetae</name>
    <dbReference type="NCBI Taxonomy" id="2049346"/>
    <lineage>
        <taxon>Eukaryota</taxon>
        <taxon>Metamonada</taxon>
        <taxon>Preaxostyla</taxon>
        <taxon>Oxymonadida</taxon>
        <taxon>Blattamonas</taxon>
    </lineage>
</organism>
<gene>
    <name evidence="1" type="ORF">BLNAU_18165</name>
</gene>
<evidence type="ECO:0000313" key="2">
    <source>
        <dbReference type="Proteomes" id="UP001281761"/>
    </source>
</evidence>
<evidence type="ECO:0000313" key="1">
    <source>
        <dbReference type="EMBL" id="KAK2946866.1"/>
    </source>
</evidence>
<reference evidence="1 2" key="1">
    <citation type="journal article" date="2022" name="bioRxiv">
        <title>Genomics of Preaxostyla Flagellates Illuminates Evolutionary Transitions and the Path Towards Mitochondrial Loss.</title>
        <authorList>
            <person name="Novak L.V.F."/>
            <person name="Treitli S.C."/>
            <person name="Pyrih J."/>
            <person name="Halakuc P."/>
            <person name="Pipaliya S.V."/>
            <person name="Vacek V."/>
            <person name="Brzon O."/>
            <person name="Soukal P."/>
            <person name="Eme L."/>
            <person name="Dacks J.B."/>
            <person name="Karnkowska A."/>
            <person name="Elias M."/>
            <person name="Hampl V."/>
        </authorList>
    </citation>
    <scope>NUCLEOTIDE SEQUENCE [LARGE SCALE GENOMIC DNA]</scope>
    <source>
        <strain evidence="1">NAU3</strain>
        <tissue evidence="1">Gut</tissue>
    </source>
</reference>
<name>A0ABQ9X512_9EUKA</name>
<accession>A0ABQ9X512</accession>
<sequence>MNTRLITTPLQSSECNLEQIHDDKTVSSDSVEEPESLEYPPFLAIDIEDSRTSDEEIRNFLRSLATYTQDTKNIASHVFNRVIEILNKLQLRISKSNRSRDESIFIFPSLDQVADVPHFEAWTLHLLLSARNTRLSAAVLDVFREDIPGSSRKDIAIALLSGFIPSLLSAMGGESLLMLPLSDPLHNALFAFLAQLIDTLKQFPPSTVATSSEELASQIHDHLLVPIRPLLIRHLKSPTSISHDRNNSFWWTRLFENSRKNGQIPPYYQNFAVLHVLRQCANLRQNWNEFSAFLTRLMKEVWEERRKEGLVDDAVLPLFMSTPLRNNMTPHEMITLLDSASAFLASTPRLSDADAVSVTLFLTSFDNMIFVKSKKGKDAFSSAFVSSLSSCPPFTTSVATLMLHSMTCSQSGLPKERRAFWTSCIFRKKGNVKSIVNSGFFTTIAAVLPTLQSDWSDDTIHSIHVLFTEIVQLIFETIAPWRFTLHSNSKIQEFQHIQKKHVNNVLVPLRQSLVHCARTNNWIVHHLDLLSSPDLNHPDTIPFLEGVWEEVRQEAIGLVCGDDRADAPVFLTMNLFSCLSMEETQSRLSSLSAYISTTPSPPLPVASIIRHLLHTIATASSLSLSEQRNRTIYYFGTRKDFLLQDWIRSHPNFASCFAQTMPTLFITTNNEIRYYVQFVIELVLESSNHLSEIVMSLTDADFVSNMAQVLMETRTQANNDFTLEDNSRCFLKVLITCLHYIPSSVPAYHSGQLRENERRARLLVEKVLVPSQPFLAFLLAPLSLSRCVFSSILFLKELFEAVGKAEWVCPVLTETLAKCGFHVAAMRLCDLAEKNEHQVWLLSLFGHENPNSKSLDYERRLSYTRKPSSSKRTALTLRERMKGRNEEGLEDLIEKNLFGPDLSRPNNSIPQQAKQCIINTGFNGWRI</sequence>
<keyword evidence="2" id="KW-1185">Reference proteome</keyword>
<dbReference type="EMBL" id="JARBJD010000216">
    <property type="protein sequence ID" value="KAK2946866.1"/>
    <property type="molecule type" value="Genomic_DNA"/>
</dbReference>
<protein>
    <submittedName>
        <fullName evidence="1">Uncharacterized protein</fullName>
    </submittedName>
</protein>
<proteinExistence type="predicted"/>